<keyword evidence="1" id="KW-0812">Transmembrane</keyword>
<evidence type="ECO:0000256" key="1">
    <source>
        <dbReference type="SAM" id="Phobius"/>
    </source>
</evidence>
<reference evidence="3" key="1">
    <citation type="submission" date="2023-04" db="EMBL/GenBank/DDBJ databases">
        <title>Ambrosiozyma monospora NBRC 1965.</title>
        <authorList>
            <person name="Ichikawa N."/>
            <person name="Sato H."/>
            <person name="Tonouchi N."/>
        </authorList>
    </citation>
    <scope>NUCLEOTIDE SEQUENCE</scope>
    <source>
        <strain evidence="3">NBRC 1965</strain>
    </source>
</reference>
<keyword evidence="1" id="KW-0472">Membrane</keyword>
<protein>
    <submittedName>
        <fullName evidence="3">Unnamed protein product</fullName>
    </submittedName>
</protein>
<feature type="domain" description="CSC1/OSCA1-like N-terminal transmembrane" evidence="2">
    <location>
        <begin position="26"/>
        <end position="147"/>
    </location>
</feature>
<feature type="transmembrane region" description="Helical" evidence="1">
    <location>
        <begin position="96"/>
        <end position="120"/>
    </location>
</feature>
<keyword evidence="1" id="KW-1133">Transmembrane helix</keyword>
<feature type="transmembrane region" description="Helical" evidence="1">
    <location>
        <begin position="28"/>
        <end position="51"/>
    </location>
</feature>
<comment type="caution">
    <text evidence="3">The sequence shown here is derived from an EMBL/GenBank/DDBJ whole genome shotgun (WGS) entry which is preliminary data.</text>
</comment>
<dbReference type="AlphaFoldDB" id="A0A9W7DIT4"/>
<accession>A0A9W7DIT4</accession>
<evidence type="ECO:0000313" key="4">
    <source>
        <dbReference type="Proteomes" id="UP001165063"/>
    </source>
</evidence>
<gene>
    <name evidence="3" type="ORF">Amon01_000735900</name>
</gene>
<dbReference type="GO" id="GO:0005886">
    <property type="term" value="C:plasma membrane"/>
    <property type="evidence" value="ECO:0007669"/>
    <property type="project" value="TreeGrafter"/>
</dbReference>
<organism evidence="3 4">
    <name type="scientific">Ambrosiozyma monospora</name>
    <name type="common">Yeast</name>
    <name type="synonym">Endomycopsis monosporus</name>
    <dbReference type="NCBI Taxonomy" id="43982"/>
    <lineage>
        <taxon>Eukaryota</taxon>
        <taxon>Fungi</taxon>
        <taxon>Dikarya</taxon>
        <taxon>Ascomycota</taxon>
        <taxon>Saccharomycotina</taxon>
        <taxon>Pichiomycetes</taxon>
        <taxon>Pichiales</taxon>
        <taxon>Pichiaceae</taxon>
        <taxon>Ambrosiozyma</taxon>
    </lineage>
</organism>
<name>A0A9W7DIT4_AMBMO</name>
<evidence type="ECO:0000313" key="3">
    <source>
        <dbReference type="EMBL" id="GMG52826.1"/>
    </source>
</evidence>
<dbReference type="Pfam" id="PF13967">
    <property type="entry name" value="RSN1_TM"/>
    <property type="match status" value="1"/>
</dbReference>
<dbReference type="PANTHER" id="PTHR13018:SF5">
    <property type="entry name" value="RE44586P"/>
    <property type="match status" value="1"/>
</dbReference>
<sequence length="209" mass="23831">MFWDSPTTLSSDPPAYDPRAQTQTVFKVQLYVCTSVGLFIFLVFCITRYAFPLVYSVRPYRNKMIKRLPDSMWGWIKVLYLINNDEFLQVAGLDSYVFLCFFRFGIKVCFTLTVIGIVILSPLRYFFTGHFDRDDNVMTLLFYSFSDRQYKSNDTQNAAINYSGSTGLGSGSEGGGSDEPESDPTGYLLVCTIFTYNHSHYQYSGTSDV</sequence>
<dbReference type="InterPro" id="IPR032880">
    <property type="entry name" value="CSC1/OSCA1-like_N"/>
</dbReference>
<evidence type="ECO:0000259" key="2">
    <source>
        <dbReference type="Pfam" id="PF13967"/>
    </source>
</evidence>
<dbReference type="GO" id="GO:0005227">
    <property type="term" value="F:calcium-activated cation channel activity"/>
    <property type="evidence" value="ECO:0007669"/>
    <property type="project" value="InterPro"/>
</dbReference>
<dbReference type="EMBL" id="BSXU01005354">
    <property type="protein sequence ID" value="GMG52826.1"/>
    <property type="molecule type" value="Genomic_DNA"/>
</dbReference>
<dbReference type="InterPro" id="IPR045122">
    <property type="entry name" value="Csc1-like"/>
</dbReference>
<dbReference type="PANTHER" id="PTHR13018">
    <property type="entry name" value="PROBABLE MEMBRANE PROTEIN DUF221-RELATED"/>
    <property type="match status" value="1"/>
</dbReference>
<dbReference type="Proteomes" id="UP001165063">
    <property type="component" value="Unassembled WGS sequence"/>
</dbReference>
<keyword evidence="4" id="KW-1185">Reference proteome</keyword>
<dbReference type="OrthoDB" id="1689567at2759"/>
<proteinExistence type="predicted"/>